<protein>
    <recommendedName>
        <fullName evidence="7">Cytosine-specific methyltransferase</fullName>
        <ecNumber evidence="7">2.1.1.37</ecNumber>
    </recommendedName>
</protein>
<name>A0AAU8HA37_9ACTN</name>
<dbReference type="PANTHER" id="PTHR10629">
    <property type="entry name" value="CYTOSINE-SPECIFIC METHYLTRANSFERASE"/>
    <property type="match status" value="1"/>
</dbReference>
<dbReference type="InterPro" id="IPR050390">
    <property type="entry name" value="C5-Methyltransferase"/>
</dbReference>
<dbReference type="GO" id="GO:0032259">
    <property type="term" value="P:methylation"/>
    <property type="evidence" value="ECO:0007669"/>
    <property type="project" value="UniProtKB-KW"/>
</dbReference>
<dbReference type="EC" id="2.1.1.37" evidence="7"/>
<evidence type="ECO:0000313" key="10">
    <source>
        <dbReference type="EMBL" id="XCH72743.1"/>
    </source>
</evidence>
<dbReference type="PANTHER" id="PTHR10629:SF52">
    <property type="entry name" value="DNA (CYTOSINE-5)-METHYLTRANSFERASE 1"/>
    <property type="match status" value="1"/>
</dbReference>
<dbReference type="PROSITE" id="PS00094">
    <property type="entry name" value="C5_MTASE_1"/>
    <property type="match status" value="1"/>
</dbReference>
<keyword evidence="1 5" id="KW-0489">Methyltransferase</keyword>
<keyword evidence="2 5" id="KW-0808">Transferase</keyword>
<evidence type="ECO:0000256" key="3">
    <source>
        <dbReference type="ARBA" id="ARBA00022691"/>
    </source>
</evidence>
<dbReference type="Gene3D" id="3.40.50.150">
    <property type="entry name" value="Vaccinia Virus protein VP39"/>
    <property type="match status" value="1"/>
</dbReference>
<dbReference type="AlphaFoldDB" id="A0AAU8HA37"/>
<dbReference type="GO" id="GO:0003677">
    <property type="term" value="F:DNA binding"/>
    <property type="evidence" value="ECO:0007669"/>
    <property type="project" value="TreeGrafter"/>
</dbReference>
<dbReference type="Pfam" id="PF00145">
    <property type="entry name" value="DNA_methylase"/>
    <property type="match status" value="1"/>
</dbReference>
<dbReference type="PROSITE" id="PS00095">
    <property type="entry name" value="C5_MTASE_2"/>
    <property type="match status" value="1"/>
</dbReference>
<evidence type="ECO:0000256" key="8">
    <source>
        <dbReference type="SAM" id="MobiDB-lite"/>
    </source>
</evidence>
<comment type="similarity">
    <text evidence="5 6">Belongs to the class I-like SAM-binding methyltransferase superfamily. C5-methyltransferase family.</text>
</comment>
<evidence type="ECO:0000256" key="6">
    <source>
        <dbReference type="RuleBase" id="RU000416"/>
    </source>
</evidence>
<dbReference type="EMBL" id="CP157762">
    <property type="protein sequence ID" value="XBP92046.1"/>
    <property type="molecule type" value="Genomic_DNA"/>
</dbReference>
<evidence type="ECO:0000256" key="7">
    <source>
        <dbReference type="RuleBase" id="RU000417"/>
    </source>
</evidence>
<dbReference type="GO" id="GO:0009307">
    <property type="term" value="P:DNA restriction-modification system"/>
    <property type="evidence" value="ECO:0007669"/>
    <property type="project" value="UniProtKB-KW"/>
</dbReference>
<dbReference type="RefSeq" id="WP_350931611.1">
    <property type="nucleotide sequence ID" value="NZ_CP157762.1"/>
</dbReference>
<dbReference type="PRINTS" id="PR00105">
    <property type="entry name" value="C5METTRFRASE"/>
</dbReference>
<keyword evidence="4" id="KW-0680">Restriction system</keyword>
<dbReference type="InterPro" id="IPR031303">
    <property type="entry name" value="C5_meth_CS"/>
</dbReference>
<feature type="region of interest" description="Disordered" evidence="8">
    <location>
        <begin position="452"/>
        <end position="476"/>
    </location>
</feature>
<sequence>MVTQLALPLPGLEADVASCAEVDFLSVQQPRVLDLFAGAGGLSQGFQQAGFEIVGASDIDPDACATFALNFPNAQAICGDIRLPEVHERIIEVGRGVNVVVGGPPCQAFSQVRNHSRIIDDPRNSLYREFVKTVGQIRPLAFVMENVPGMAQMGVLEQVKEDLELGGAYNVQPNLLDAADFGVPQTRKRLVFVGLRSDLGETPPVFEGTHATLHLALVRHGKGKYALETRRDEMRATALLKALEDPDNLAVVSADQAISDLRNLKAGRREEAMPIGEMKEAESAYQRLMRKQLEGKIWNVSVPRINSDTVTRLKGIPAGGNHRDLTEALTARYISGEKWGPSTDSGKLGRAHFYAYRRLHPAVWAWTLNTKADSAYHYRMPRALSVREFARLQSFPDHFVFSTDPRRGALPGRIDGGQAHSRYRQVGNAVPPLLAEAIAQRVRTLIIARREQGEQGGQPQQSPPIETLVGLAEASG</sequence>
<accession>A0AAU8HA37</accession>
<reference evidence="10" key="2">
    <citation type="submission" date="2024-06" db="EMBL/GenBank/DDBJ databases">
        <title>Micromonospora mangrovi CCTCC AA 2012012 genome sequences.</title>
        <authorList>
            <person name="Gao J."/>
        </authorList>
    </citation>
    <scope>NUCLEOTIDE SEQUENCE</scope>
    <source>
        <strain evidence="10">CCTCC AA 2012012</strain>
    </source>
</reference>
<dbReference type="GO" id="GO:0044027">
    <property type="term" value="P:negative regulation of gene expression via chromosomal CpG island methylation"/>
    <property type="evidence" value="ECO:0007669"/>
    <property type="project" value="TreeGrafter"/>
</dbReference>
<feature type="compositionally biased region" description="Low complexity" evidence="8">
    <location>
        <begin position="457"/>
        <end position="466"/>
    </location>
</feature>
<evidence type="ECO:0000256" key="1">
    <source>
        <dbReference type="ARBA" id="ARBA00022603"/>
    </source>
</evidence>
<comment type="catalytic activity">
    <reaction evidence="7">
        <text>a 2'-deoxycytidine in DNA + S-adenosyl-L-methionine = a 5-methyl-2'-deoxycytidine in DNA + S-adenosyl-L-homocysteine + H(+)</text>
        <dbReference type="Rhea" id="RHEA:13681"/>
        <dbReference type="Rhea" id="RHEA-COMP:11369"/>
        <dbReference type="Rhea" id="RHEA-COMP:11370"/>
        <dbReference type="ChEBI" id="CHEBI:15378"/>
        <dbReference type="ChEBI" id="CHEBI:57856"/>
        <dbReference type="ChEBI" id="CHEBI:59789"/>
        <dbReference type="ChEBI" id="CHEBI:85452"/>
        <dbReference type="ChEBI" id="CHEBI:85454"/>
        <dbReference type="EC" id="2.1.1.37"/>
    </reaction>
</comment>
<dbReference type="PROSITE" id="PS51679">
    <property type="entry name" value="SAM_MT_C5"/>
    <property type="match status" value="1"/>
</dbReference>
<dbReference type="InterPro" id="IPR029063">
    <property type="entry name" value="SAM-dependent_MTases_sf"/>
</dbReference>
<organism evidence="10">
    <name type="scientific">Micromonospora sp. CCTCC AA 2012012</name>
    <dbReference type="NCBI Taxonomy" id="3111921"/>
    <lineage>
        <taxon>Bacteria</taxon>
        <taxon>Bacillati</taxon>
        <taxon>Actinomycetota</taxon>
        <taxon>Actinomycetes</taxon>
        <taxon>Micromonosporales</taxon>
        <taxon>Micromonosporaceae</taxon>
        <taxon>Micromonospora</taxon>
    </lineage>
</organism>
<dbReference type="SUPFAM" id="SSF53335">
    <property type="entry name" value="S-adenosyl-L-methionine-dependent methyltransferases"/>
    <property type="match status" value="1"/>
</dbReference>
<keyword evidence="3 5" id="KW-0949">S-adenosyl-L-methionine</keyword>
<dbReference type="InterPro" id="IPR018117">
    <property type="entry name" value="C5_DNA_meth_AS"/>
</dbReference>
<dbReference type="InterPro" id="IPR001525">
    <property type="entry name" value="C5_MeTfrase"/>
</dbReference>
<dbReference type="REBASE" id="840010">
    <property type="entry name" value="M.Msp2012ORF20730P"/>
</dbReference>
<dbReference type="NCBIfam" id="TIGR00675">
    <property type="entry name" value="dcm"/>
    <property type="match status" value="1"/>
</dbReference>
<feature type="active site" evidence="5">
    <location>
        <position position="106"/>
    </location>
</feature>
<evidence type="ECO:0000256" key="4">
    <source>
        <dbReference type="ARBA" id="ARBA00022747"/>
    </source>
</evidence>
<proteinExistence type="inferred from homology"/>
<dbReference type="GO" id="GO:0003886">
    <property type="term" value="F:DNA (cytosine-5-)-methyltransferase activity"/>
    <property type="evidence" value="ECO:0007669"/>
    <property type="project" value="UniProtKB-EC"/>
</dbReference>
<gene>
    <name evidence="10" type="ORF">ABUL08_20805</name>
    <name evidence="9" type="ORF">VK199_20730</name>
</gene>
<dbReference type="EMBL" id="CP159342">
    <property type="protein sequence ID" value="XCH72743.1"/>
    <property type="molecule type" value="Genomic_DNA"/>
</dbReference>
<dbReference type="Gene3D" id="3.90.120.10">
    <property type="entry name" value="DNA Methylase, subunit A, domain 2"/>
    <property type="match status" value="1"/>
</dbReference>
<reference evidence="9" key="1">
    <citation type="submission" date="2024-01" db="EMBL/GenBank/DDBJ databases">
        <title>The genome sequence of Micromonospora mangrovi CCTCC AA 2012012.</title>
        <authorList>
            <person name="Gao J."/>
        </authorList>
    </citation>
    <scope>NUCLEOTIDE SEQUENCE</scope>
    <source>
        <strain evidence="9">CCTCC AA 2012012</strain>
    </source>
</reference>
<evidence type="ECO:0000256" key="2">
    <source>
        <dbReference type="ARBA" id="ARBA00022679"/>
    </source>
</evidence>
<evidence type="ECO:0000256" key="5">
    <source>
        <dbReference type="PROSITE-ProRule" id="PRU01016"/>
    </source>
</evidence>
<evidence type="ECO:0000313" key="9">
    <source>
        <dbReference type="EMBL" id="XBP92046.1"/>
    </source>
</evidence>